<name>A0ABU1BC69_PSEHA</name>
<dbReference type="Proteomes" id="UP001226574">
    <property type="component" value="Unassembled WGS sequence"/>
</dbReference>
<comment type="caution">
    <text evidence="1">The sequence shown here is derived from an EMBL/GenBank/DDBJ whole genome shotgun (WGS) entry which is preliminary data.</text>
</comment>
<dbReference type="EMBL" id="JAVIFY010000006">
    <property type="protein sequence ID" value="MDQ9092053.1"/>
    <property type="molecule type" value="Genomic_DNA"/>
</dbReference>
<proteinExistence type="predicted"/>
<organism evidence="1 2">
    <name type="scientific">Pseudoalteromonas haloplanktis</name>
    <name type="common">Alteromonas haloplanktis</name>
    <dbReference type="NCBI Taxonomy" id="228"/>
    <lineage>
        <taxon>Bacteria</taxon>
        <taxon>Pseudomonadati</taxon>
        <taxon>Pseudomonadota</taxon>
        <taxon>Gammaproteobacteria</taxon>
        <taxon>Alteromonadales</taxon>
        <taxon>Pseudoalteromonadaceae</taxon>
        <taxon>Pseudoalteromonas</taxon>
    </lineage>
</organism>
<reference evidence="1 2" key="1">
    <citation type="submission" date="2023-08" db="EMBL/GenBank/DDBJ databases">
        <title>Pseudoalteromonas haloplanktis LL1 genome.</title>
        <authorList>
            <person name="Wu S."/>
        </authorList>
    </citation>
    <scope>NUCLEOTIDE SEQUENCE [LARGE SCALE GENOMIC DNA]</scope>
    <source>
        <strain evidence="1 2">LL1</strain>
    </source>
</reference>
<dbReference type="Pfam" id="PF10899">
    <property type="entry name" value="AbiGi"/>
    <property type="match status" value="1"/>
</dbReference>
<gene>
    <name evidence="1" type="ORF">RC083_10675</name>
</gene>
<accession>A0ABU1BC69</accession>
<evidence type="ECO:0000313" key="2">
    <source>
        <dbReference type="Proteomes" id="UP001226574"/>
    </source>
</evidence>
<dbReference type="RefSeq" id="WP_309039017.1">
    <property type="nucleotide sequence ID" value="NZ_JAVIFY010000006.1"/>
</dbReference>
<evidence type="ECO:0000313" key="1">
    <source>
        <dbReference type="EMBL" id="MDQ9092053.1"/>
    </source>
</evidence>
<dbReference type="InterPro" id="IPR021223">
    <property type="entry name" value="AbiGi"/>
</dbReference>
<sequence>MKEEKELVQGKSLYPEILFHFSGKEALLAILESTFRVSYAREKIIGKEKTREIGVPMISFCDLRLSEVSTHMCKYGNYGIGLTKEWANRNGLNPVLYISKHSPFTDGLITGLDKVHTHIRNHAMHGVSDTDAINTAYLNIYNVYRYIKNYEAPLHKKGYKKIDKYRFADEREWRYVPPLENAELAPFVPIARIKTSSQKEELNRSISHVNLHFEPEDIRYLIVENDNEISELIEHLESVKGRFSPQVLNRLKSRILTLEQIESDT</sequence>
<keyword evidence="2" id="KW-1185">Reference proteome</keyword>
<protein>
    <submittedName>
        <fullName evidence="1">Abortive infection system antitoxin AbiGi family protein</fullName>
    </submittedName>
</protein>